<feature type="domain" description="ParB-like N-terminal" evidence="5">
    <location>
        <begin position="1"/>
        <end position="87"/>
    </location>
</feature>
<dbReference type="InterPro" id="IPR003115">
    <property type="entry name" value="ParB_N"/>
</dbReference>
<proteinExistence type="inferred from homology"/>
<feature type="region of interest" description="Disordered" evidence="4">
    <location>
        <begin position="328"/>
        <end position="356"/>
    </location>
</feature>
<dbReference type="Gene3D" id="3.90.1530.30">
    <property type="match status" value="1"/>
</dbReference>
<dbReference type="RefSeq" id="WP_024894200.1">
    <property type="nucleotide sequence ID" value="NZ_LWRZ01000210.1"/>
</dbReference>
<evidence type="ECO:0000256" key="1">
    <source>
        <dbReference type="ARBA" id="ARBA00006295"/>
    </source>
</evidence>
<reference evidence="6 7" key="1">
    <citation type="journal article" date="2016" name="Int. J. Mol. Sci.">
        <title>Comparative genomics of the extreme acidophile Acidithiobacillus thiooxidans reveals intraspecific divergence and niche adaptation.</title>
        <authorList>
            <person name="Zhang X."/>
            <person name="Feng X."/>
            <person name="Tao J."/>
            <person name="Ma L."/>
            <person name="Xiao Y."/>
            <person name="Liang Y."/>
            <person name="Liu X."/>
            <person name="Yin H."/>
        </authorList>
    </citation>
    <scope>NUCLEOTIDE SEQUENCE [LARGE SCALE GENOMIC DNA]</scope>
    <source>
        <strain evidence="6 7">A02</strain>
    </source>
</reference>
<comment type="caution">
    <text evidence="6">The sequence shown here is derived from an EMBL/GenBank/DDBJ whole genome shotgun (WGS) entry which is preliminary data.</text>
</comment>
<dbReference type="PANTHER" id="PTHR33375">
    <property type="entry name" value="CHROMOSOME-PARTITIONING PROTEIN PARB-RELATED"/>
    <property type="match status" value="1"/>
</dbReference>
<keyword evidence="2" id="KW-0159">Chromosome partition</keyword>
<organism evidence="6 7">
    <name type="scientific">Acidithiobacillus thiooxidans</name>
    <name type="common">Thiobacillus thiooxidans</name>
    <dbReference type="NCBI Taxonomy" id="930"/>
    <lineage>
        <taxon>Bacteria</taxon>
        <taxon>Pseudomonadati</taxon>
        <taxon>Pseudomonadota</taxon>
        <taxon>Acidithiobacillia</taxon>
        <taxon>Acidithiobacillales</taxon>
        <taxon>Acidithiobacillaceae</taxon>
        <taxon>Acidithiobacillus</taxon>
    </lineage>
</organism>
<dbReference type="STRING" id="930.GCA_002079865_00415"/>
<dbReference type="Pfam" id="PF17762">
    <property type="entry name" value="HTH_ParB"/>
    <property type="match status" value="1"/>
</dbReference>
<evidence type="ECO:0000313" key="6">
    <source>
        <dbReference type="EMBL" id="OCX67494.1"/>
    </source>
</evidence>
<accession>A0A1C2IZS7</accession>
<dbReference type="InterPro" id="IPR004437">
    <property type="entry name" value="ParB/RepB/Spo0J"/>
</dbReference>
<dbReference type="NCBIfam" id="TIGR00180">
    <property type="entry name" value="parB_part"/>
    <property type="match status" value="1"/>
</dbReference>
<dbReference type="InterPro" id="IPR022396">
    <property type="entry name" value="PRTRC_ParB"/>
</dbReference>
<gene>
    <name evidence="6" type="ORF">A6P07_19895</name>
</gene>
<sequence>MEVVVSSIVEGVNPRRYFDEEEMQELTRSIKANGILQPIAVRQNAEGKYTIMAGHRRFRAAQTLKLDKVPVHLVDGDEDEIALIENSVRADMSPAEECEAAAKILRKMKGDMVEAAIHLGWTEDKLRRRVALSACSQKVRDALAERKIKLGIAELLATVPETENQDKALEKIVANNLSVVEVKHFLAKLTQKLSSAIFDRAECAQCRFNTAVQSSLFSELVADDSFCTNADCFSKKTEEAANIKAEALKENVQTVRVVSLQDTQENFTKLSEQGDHGVGCDQFRSCHSCAKYGAVVWLTPGHEGEVEQDICFDLDCHAQKVAAAHPAPVIAPTTGPDSVETGASPGLDDDGLENASCGENNQDNTGSCCGSSTHAETQFISSAIIEYRRNLWNMVAKKMIAADLEKGRTILLALVINGRSSTTDKYKIESVLKKYDVQSSSFEALCSDIDSKDMALRLSAASAATAFDSLQHSEVQSILHYLRPNLGDFWKMDADYLKLLTKAQIRAVCDELGISEKLESKVFTDKKEALVKTIMESGIDFAGLVPAHLNY</sequence>
<dbReference type="Gene3D" id="1.10.10.2830">
    <property type="match status" value="1"/>
</dbReference>
<protein>
    <recommendedName>
        <fullName evidence="5">ParB-like N-terminal domain-containing protein</fullName>
    </recommendedName>
</protein>
<dbReference type="AlphaFoldDB" id="A0A1C2IZS7"/>
<dbReference type="GO" id="GO:0007059">
    <property type="term" value="P:chromosome segregation"/>
    <property type="evidence" value="ECO:0007669"/>
    <property type="project" value="UniProtKB-KW"/>
</dbReference>
<dbReference type="EMBL" id="LWSA01000348">
    <property type="protein sequence ID" value="OCX67494.1"/>
    <property type="molecule type" value="Genomic_DNA"/>
</dbReference>
<dbReference type="NCBIfam" id="TIGR03734">
    <property type="entry name" value="PRTRC_parB"/>
    <property type="match status" value="1"/>
</dbReference>
<dbReference type="PANTHER" id="PTHR33375:SF1">
    <property type="entry name" value="CHROMOSOME-PARTITIONING PROTEIN PARB-RELATED"/>
    <property type="match status" value="1"/>
</dbReference>
<evidence type="ECO:0000313" key="7">
    <source>
        <dbReference type="Proteomes" id="UP000094893"/>
    </source>
</evidence>
<dbReference type="Proteomes" id="UP000094893">
    <property type="component" value="Unassembled WGS sequence"/>
</dbReference>
<dbReference type="SMART" id="SM00470">
    <property type="entry name" value="ParB"/>
    <property type="match status" value="1"/>
</dbReference>
<dbReference type="SUPFAM" id="SSF110849">
    <property type="entry name" value="ParB/Sulfiredoxin"/>
    <property type="match status" value="1"/>
</dbReference>
<name>A0A1C2IZS7_ACITH</name>
<dbReference type="InterPro" id="IPR041468">
    <property type="entry name" value="HTH_ParB/Spo0J"/>
</dbReference>
<evidence type="ECO:0000256" key="4">
    <source>
        <dbReference type="SAM" id="MobiDB-lite"/>
    </source>
</evidence>
<dbReference type="Pfam" id="PF02195">
    <property type="entry name" value="ParB_N"/>
    <property type="match status" value="1"/>
</dbReference>
<comment type="similarity">
    <text evidence="1">Belongs to the ParB family.</text>
</comment>
<dbReference type="FunFam" id="3.90.1530.30:FF:000001">
    <property type="entry name" value="Chromosome partitioning protein ParB"/>
    <property type="match status" value="1"/>
</dbReference>
<evidence type="ECO:0000256" key="2">
    <source>
        <dbReference type="ARBA" id="ARBA00022829"/>
    </source>
</evidence>
<dbReference type="InterPro" id="IPR050336">
    <property type="entry name" value="Chromosome_partition/occlusion"/>
</dbReference>
<keyword evidence="3" id="KW-0238">DNA-binding</keyword>
<dbReference type="InterPro" id="IPR036086">
    <property type="entry name" value="ParB/Sulfiredoxin_sf"/>
</dbReference>
<evidence type="ECO:0000256" key="3">
    <source>
        <dbReference type="ARBA" id="ARBA00023125"/>
    </source>
</evidence>
<dbReference type="GO" id="GO:0005694">
    <property type="term" value="C:chromosome"/>
    <property type="evidence" value="ECO:0007669"/>
    <property type="project" value="TreeGrafter"/>
</dbReference>
<dbReference type="GO" id="GO:0003677">
    <property type="term" value="F:DNA binding"/>
    <property type="evidence" value="ECO:0007669"/>
    <property type="project" value="UniProtKB-KW"/>
</dbReference>
<evidence type="ECO:0000259" key="5">
    <source>
        <dbReference type="SMART" id="SM00470"/>
    </source>
</evidence>